<dbReference type="AlphaFoldDB" id="A0A8K1C7T3"/>
<dbReference type="EMBL" id="SPLM01000112">
    <property type="protein sequence ID" value="TMW58147.1"/>
    <property type="molecule type" value="Genomic_DNA"/>
</dbReference>
<reference evidence="1" key="1">
    <citation type="submission" date="2019-03" db="EMBL/GenBank/DDBJ databases">
        <title>Long read genome sequence of the mycoparasitic Pythium oligandrum ATCC 38472 isolated from sugarbeet rhizosphere.</title>
        <authorList>
            <person name="Gaulin E."/>
        </authorList>
    </citation>
    <scope>NUCLEOTIDE SEQUENCE</scope>
    <source>
        <strain evidence="1">ATCC 38472_TT</strain>
    </source>
</reference>
<keyword evidence="2" id="KW-1185">Reference proteome</keyword>
<sequence length="347" mass="38305">MYVQAEGINQNVRPAQDRCVCKSNMHNIVFYEVPIVQTNETIAEYQDSRDTPEYGPFVTMESGRCSPQEDGEFPPECYMFNGEKGYPNLGPFVGGGKHNDSRAPYPDTHWLSFPDRCPTELWGPTKFGKCRQNTRRGLCPIGTAPDGVTCTFTYEILGWVPIDDLVGISNESYIGGKYENFTTWCKASDDHVEFAGDVKTGEMEKGLDFWKNPTDPEANKERAAKVIQLYDEIVSGKFVSSMIWSHQLKRFKPLPSPEELTAKNTKCYESVKCCAGGCVRTGYAQLCTPCKAGESGCEAADTSFSFPSLEKVKSEGEDQTPALSSAMSVQVTVASIALLATFATLVL</sequence>
<organism evidence="1 2">
    <name type="scientific">Pythium oligandrum</name>
    <name type="common">Mycoparasitic fungus</name>
    <dbReference type="NCBI Taxonomy" id="41045"/>
    <lineage>
        <taxon>Eukaryota</taxon>
        <taxon>Sar</taxon>
        <taxon>Stramenopiles</taxon>
        <taxon>Oomycota</taxon>
        <taxon>Peronosporomycetes</taxon>
        <taxon>Pythiales</taxon>
        <taxon>Pythiaceae</taxon>
        <taxon>Pythium</taxon>
    </lineage>
</organism>
<proteinExistence type="predicted"/>
<protein>
    <submittedName>
        <fullName evidence="1">Uncharacterized protein</fullName>
    </submittedName>
</protein>
<dbReference type="PANTHER" id="PTHR33946:SF4">
    <property type="entry name" value="COAGULATION FACTOR XI"/>
    <property type="match status" value="1"/>
</dbReference>
<dbReference type="PANTHER" id="PTHR33946">
    <property type="match status" value="1"/>
</dbReference>
<dbReference type="OrthoDB" id="427998at2759"/>
<evidence type="ECO:0000313" key="1">
    <source>
        <dbReference type="EMBL" id="TMW58147.1"/>
    </source>
</evidence>
<comment type="caution">
    <text evidence="1">The sequence shown here is derived from an EMBL/GenBank/DDBJ whole genome shotgun (WGS) entry which is preliminary data.</text>
</comment>
<dbReference type="Proteomes" id="UP000794436">
    <property type="component" value="Unassembled WGS sequence"/>
</dbReference>
<gene>
    <name evidence="1" type="ORF">Poli38472_011735</name>
</gene>
<evidence type="ECO:0000313" key="2">
    <source>
        <dbReference type="Proteomes" id="UP000794436"/>
    </source>
</evidence>
<name>A0A8K1C7T3_PYTOL</name>
<accession>A0A8K1C7T3</accession>